<dbReference type="EMBL" id="BTSY01000002">
    <property type="protein sequence ID" value="GMT16958.1"/>
    <property type="molecule type" value="Genomic_DNA"/>
</dbReference>
<keyword evidence="5" id="KW-1185">Reference proteome</keyword>
<dbReference type="InterPro" id="IPR027417">
    <property type="entry name" value="P-loop_NTPase"/>
</dbReference>
<keyword evidence="2" id="KW-0866">Nonsense-mediated mRNA decay</keyword>
<feature type="region of interest" description="Disordered" evidence="3">
    <location>
        <begin position="553"/>
        <end position="582"/>
    </location>
</feature>
<feature type="non-terminal residue" evidence="4">
    <location>
        <position position="1"/>
    </location>
</feature>
<feature type="compositionally biased region" description="Basic and acidic residues" evidence="3">
    <location>
        <begin position="569"/>
        <end position="582"/>
    </location>
</feature>
<evidence type="ECO:0000256" key="1">
    <source>
        <dbReference type="ARBA" id="ARBA00007712"/>
    </source>
</evidence>
<dbReference type="GO" id="GO:0000184">
    <property type="term" value="P:nuclear-transcribed mRNA catabolic process, nonsense-mediated decay"/>
    <property type="evidence" value="ECO:0007669"/>
    <property type="project" value="UniProtKB-KW"/>
</dbReference>
<feature type="compositionally biased region" description="Polar residues" evidence="3">
    <location>
        <begin position="73"/>
        <end position="83"/>
    </location>
</feature>
<feature type="region of interest" description="Disordered" evidence="3">
    <location>
        <begin position="1"/>
        <end position="161"/>
    </location>
</feature>
<gene>
    <name evidence="4" type="ORF">PFISCL1PPCAC_8255</name>
</gene>
<sequence length="582" mass="64447">AERRQLPGRIYRGGGRGGRGWDSRNNQQPQEEEQPRPQRPMQIMRREQSPSRSAPTTEPVPDTTSSSSTTTTMGRNQRGTLDSTGVLAMLTGGGGGTAGGFKQRESFQSSSAAAGPAASSSLQQQQRPDVRRVEQKRHEKMVARSGSGLPPAPSTQSTSGPWKDVVFLGGKKVMRDACKIIGDSGELSEYLTNNLVSDYLSDTNREFRVFAAVGPQTTGKSTILSMLAGNQPLDLFRQYVFRPSSREAVEQSRHQTIKVALYVSKSRNIYIDCQPMSSASLLEEQLRAARDRSSSGLGLQMHIENLQILAWALQVSHTVLVCHDWFLDIDIIRQLRTAELLRAATDEVSVLNQLPKIVAARKTNLLFVHTRARPNDFRPANRKERVEILKRLFGGSLRLRLVDTPVSVGWEGPHALPRPPHETAYFPLGEMKLREMSSNWQDERGGGGHHNRSNNGPMSPNSHRAPQQRGREREKEGDHMKEFLADLSGAVPFDEGIVTLKRVLQLLPVDSFTAAAAGGGVQPLTEVQWFRLACGVWRDSTFRASVALLEQSLGGDAASRSRQPRAKREHIVEKMRGLRTTD</sequence>
<evidence type="ECO:0000256" key="2">
    <source>
        <dbReference type="ARBA" id="ARBA00023161"/>
    </source>
</evidence>
<evidence type="ECO:0000256" key="3">
    <source>
        <dbReference type="SAM" id="MobiDB-lite"/>
    </source>
</evidence>
<dbReference type="SUPFAM" id="SSF52540">
    <property type="entry name" value="P-loop containing nucleoside triphosphate hydrolases"/>
    <property type="match status" value="1"/>
</dbReference>
<dbReference type="InterPro" id="IPR039177">
    <property type="entry name" value="SMG9"/>
</dbReference>
<feature type="compositionally biased region" description="Low complexity" evidence="3">
    <location>
        <begin position="63"/>
        <end position="72"/>
    </location>
</feature>
<dbReference type="PANTHER" id="PTHR14270">
    <property type="entry name" value="NONSENSE-MEDIATED MRNA DECAY FACTOR SMG9"/>
    <property type="match status" value="1"/>
</dbReference>
<protein>
    <submittedName>
        <fullName evidence="4">Uncharacterized protein</fullName>
    </submittedName>
</protein>
<feature type="region of interest" description="Disordered" evidence="3">
    <location>
        <begin position="439"/>
        <end position="478"/>
    </location>
</feature>
<dbReference type="Proteomes" id="UP001432322">
    <property type="component" value="Unassembled WGS sequence"/>
</dbReference>
<evidence type="ECO:0000313" key="5">
    <source>
        <dbReference type="Proteomes" id="UP001432322"/>
    </source>
</evidence>
<reference evidence="4" key="1">
    <citation type="submission" date="2023-10" db="EMBL/GenBank/DDBJ databases">
        <title>Genome assembly of Pristionchus species.</title>
        <authorList>
            <person name="Yoshida K."/>
            <person name="Sommer R.J."/>
        </authorList>
    </citation>
    <scope>NUCLEOTIDE SEQUENCE</scope>
    <source>
        <strain evidence="4">RS5133</strain>
    </source>
</reference>
<feature type="compositionally biased region" description="Basic and acidic residues" evidence="3">
    <location>
        <begin position="128"/>
        <end position="142"/>
    </location>
</feature>
<dbReference type="AlphaFoldDB" id="A0AAV5VFG6"/>
<comment type="similarity">
    <text evidence="1">Belongs to the SMG9 family.</text>
</comment>
<feature type="compositionally biased region" description="Gly residues" evidence="3">
    <location>
        <begin position="11"/>
        <end position="20"/>
    </location>
</feature>
<feature type="compositionally biased region" description="Low complexity" evidence="3">
    <location>
        <begin position="106"/>
        <end position="126"/>
    </location>
</feature>
<dbReference type="PANTHER" id="PTHR14270:SF0">
    <property type="entry name" value="NONSENSE-MEDIATED MRNA DECAY FACTOR SMG9"/>
    <property type="match status" value="1"/>
</dbReference>
<evidence type="ECO:0000313" key="4">
    <source>
        <dbReference type="EMBL" id="GMT16958.1"/>
    </source>
</evidence>
<comment type="caution">
    <text evidence="4">The sequence shown here is derived from an EMBL/GenBank/DDBJ whole genome shotgun (WGS) entry which is preliminary data.</text>
</comment>
<accession>A0AAV5VFG6</accession>
<feature type="compositionally biased region" description="Basic and acidic residues" evidence="3">
    <location>
        <begin position="469"/>
        <end position="478"/>
    </location>
</feature>
<name>A0AAV5VFG6_9BILA</name>
<proteinExistence type="inferred from homology"/>
<organism evidence="4 5">
    <name type="scientific">Pristionchus fissidentatus</name>
    <dbReference type="NCBI Taxonomy" id="1538716"/>
    <lineage>
        <taxon>Eukaryota</taxon>
        <taxon>Metazoa</taxon>
        <taxon>Ecdysozoa</taxon>
        <taxon>Nematoda</taxon>
        <taxon>Chromadorea</taxon>
        <taxon>Rhabditida</taxon>
        <taxon>Rhabditina</taxon>
        <taxon>Diplogasteromorpha</taxon>
        <taxon>Diplogasteroidea</taxon>
        <taxon>Neodiplogasteridae</taxon>
        <taxon>Pristionchus</taxon>
    </lineage>
</organism>